<feature type="region of interest" description="Disordered" evidence="1">
    <location>
        <begin position="767"/>
        <end position="786"/>
    </location>
</feature>
<dbReference type="GO" id="GO:0016887">
    <property type="term" value="F:ATP hydrolysis activity"/>
    <property type="evidence" value="ECO:0007669"/>
    <property type="project" value="InterPro"/>
</dbReference>
<dbReference type="EMBL" id="JAGPXD010000001">
    <property type="protein sequence ID" value="KAH7375238.1"/>
    <property type="molecule type" value="Genomic_DNA"/>
</dbReference>
<dbReference type="Pfam" id="PF00004">
    <property type="entry name" value="AAA"/>
    <property type="match status" value="1"/>
</dbReference>
<feature type="domain" description="AAA+ ATPase" evidence="2">
    <location>
        <begin position="509"/>
        <end position="635"/>
    </location>
</feature>
<dbReference type="InterPro" id="IPR027417">
    <property type="entry name" value="P-loop_NTPase"/>
</dbReference>
<feature type="compositionally biased region" description="Low complexity" evidence="1">
    <location>
        <begin position="863"/>
        <end position="875"/>
    </location>
</feature>
<organism evidence="3 4">
    <name type="scientific">Plectosphaerella cucumerina</name>
    <dbReference type="NCBI Taxonomy" id="40658"/>
    <lineage>
        <taxon>Eukaryota</taxon>
        <taxon>Fungi</taxon>
        <taxon>Dikarya</taxon>
        <taxon>Ascomycota</taxon>
        <taxon>Pezizomycotina</taxon>
        <taxon>Sordariomycetes</taxon>
        <taxon>Hypocreomycetidae</taxon>
        <taxon>Glomerellales</taxon>
        <taxon>Plectosphaerellaceae</taxon>
        <taxon>Plectosphaerella</taxon>
    </lineage>
</organism>
<proteinExistence type="predicted"/>
<evidence type="ECO:0000259" key="2">
    <source>
        <dbReference type="SMART" id="SM00382"/>
    </source>
</evidence>
<dbReference type="SMART" id="SM00382">
    <property type="entry name" value="AAA"/>
    <property type="match status" value="1"/>
</dbReference>
<dbReference type="Pfam" id="PF22942">
    <property type="entry name" value="DUF7025"/>
    <property type="match status" value="1"/>
</dbReference>
<dbReference type="InterPro" id="IPR003593">
    <property type="entry name" value="AAA+_ATPase"/>
</dbReference>
<dbReference type="InterPro" id="IPR054289">
    <property type="entry name" value="DUF7025"/>
</dbReference>
<gene>
    <name evidence="3" type="ORF">B0T11DRAFT_219445</name>
</gene>
<name>A0A8K0TUS5_9PEZI</name>
<evidence type="ECO:0000313" key="3">
    <source>
        <dbReference type="EMBL" id="KAH7375238.1"/>
    </source>
</evidence>
<comment type="caution">
    <text evidence="3">The sequence shown here is derived from an EMBL/GenBank/DDBJ whole genome shotgun (WGS) entry which is preliminary data.</text>
</comment>
<dbReference type="Gene3D" id="3.40.50.300">
    <property type="entry name" value="P-loop containing nucleotide triphosphate hydrolases"/>
    <property type="match status" value="1"/>
</dbReference>
<keyword evidence="4" id="KW-1185">Reference proteome</keyword>
<reference evidence="3" key="1">
    <citation type="journal article" date="2021" name="Nat. Commun.">
        <title>Genetic determinants of endophytism in the Arabidopsis root mycobiome.</title>
        <authorList>
            <person name="Mesny F."/>
            <person name="Miyauchi S."/>
            <person name="Thiergart T."/>
            <person name="Pickel B."/>
            <person name="Atanasova L."/>
            <person name="Karlsson M."/>
            <person name="Huettel B."/>
            <person name="Barry K.W."/>
            <person name="Haridas S."/>
            <person name="Chen C."/>
            <person name="Bauer D."/>
            <person name="Andreopoulos W."/>
            <person name="Pangilinan J."/>
            <person name="LaButti K."/>
            <person name="Riley R."/>
            <person name="Lipzen A."/>
            <person name="Clum A."/>
            <person name="Drula E."/>
            <person name="Henrissat B."/>
            <person name="Kohler A."/>
            <person name="Grigoriev I.V."/>
            <person name="Martin F.M."/>
            <person name="Hacquard S."/>
        </authorList>
    </citation>
    <scope>NUCLEOTIDE SEQUENCE</scope>
    <source>
        <strain evidence="3">MPI-CAGE-AT-0016</strain>
    </source>
</reference>
<accession>A0A8K0TUS5</accession>
<dbReference type="SUPFAM" id="SSF52540">
    <property type="entry name" value="P-loop containing nucleoside triphosphate hydrolases"/>
    <property type="match status" value="1"/>
</dbReference>
<dbReference type="InterPro" id="IPR003959">
    <property type="entry name" value="ATPase_AAA_core"/>
</dbReference>
<feature type="region of interest" description="Disordered" evidence="1">
    <location>
        <begin position="794"/>
        <end position="814"/>
    </location>
</feature>
<protein>
    <recommendedName>
        <fullName evidence="2">AAA+ ATPase domain-containing protein</fullName>
    </recommendedName>
</protein>
<dbReference type="GO" id="GO:0005524">
    <property type="term" value="F:ATP binding"/>
    <property type="evidence" value="ECO:0007669"/>
    <property type="project" value="InterPro"/>
</dbReference>
<dbReference type="InterPro" id="IPR056599">
    <property type="entry name" value="AAA_lid_fung"/>
</dbReference>
<evidence type="ECO:0000313" key="4">
    <source>
        <dbReference type="Proteomes" id="UP000813385"/>
    </source>
</evidence>
<dbReference type="PANTHER" id="PTHR46411">
    <property type="entry name" value="FAMILY ATPASE, PUTATIVE-RELATED"/>
    <property type="match status" value="1"/>
</dbReference>
<dbReference type="Pfam" id="PF23232">
    <property type="entry name" value="AAA_lid_13"/>
    <property type="match status" value="1"/>
</dbReference>
<dbReference type="PANTHER" id="PTHR46411:SF3">
    <property type="entry name" value="AAA+ ATPASE DOMAIN-CONTAINING PROTEIN"/>
    <property type="match status" value="1"/>
</dbReference>
<dbReference type="Proteomes" id="UP000813385">
    <property type="component" value="Unassembled WGS sequence"/>
</dbReference>
<dbReference type="AlphaFoldDB" id="A0A8K0TUS5"/>
<evidence type="ECO:0000256" key="1">
    <source>
        <dbReference type="SAM" id="MobiDB-lite"/>
    </source>
</evidence>
<feature type="region of interest" description="Disordered" evidence="1">
    <location>
        <begin position="848"/>
        <end position="893"/>
    </location>
</feature>
<dbReference type="CDD" id="cd19481">
    <property type="entry name" value="RecA-like_protease"/>
    <property type="match status" value="1"/>
</dbReference>
<sequence length="893" mass="101826">MLNEAGRRTESQLFHPADYEKQSRINKIYTNKERIQRIKVHSPVLLRVFSRVTGYAWGDHSYTFMRPFQYLITFHEKFRMELLRLEEEAVAGRADAPSELTDSADVSNDAGDALAASHLRAYIEFAEAEILTDHRRFREPTGEARPSPGRIRFEELWYLMQPGDLIYLPEKTVKKFLSETADPKVRCCSTLSHESAMQQNIWRLYHAYIPYAQYTATVDTDEARRIYTAYLYHLDYDGVTYGPSCYSFQIRHFEGERDIRELDFYPLRFANRAREVLEESKRIGTLFTNCIAQWHMSYDGWTLITDPVGKPLTDPRGDRQLRPQHIDSEVIVDFAEAFNTDPRFNTRSDLEPWTGQVYLSETVNAPDLVAIWSDRSRSKLLSVSREVIVGADDIEQLEHDRYAERDEYLNHNRDPDLIPEGDDLALLPRRVFVYSLKDAKFLPVDVRHMTSLETKDNGFDRLQLPDSHKRMIQSATSAHMRRKHIERLIKKKNSPDRLLTQDFIQGKGMGLIIMLHGEPGIGKTATAEAVAQTFRRPLFPISCGDLGGVWAAEQKLEVIFRLADLWDCILLLDEADVLLSARTPTDNLERNGLVSTVFLRKLEYYKGILFLTTNRIGKIDQAISSRIHLVLHYSRLGRREIESVFRINIDRLRQAERQQAEASGQQALVVVESDILRFAADHCDAHPKGKGAWNGRQIRNAFVVAAALARAESEEQPAEVQPQLRYSHFKQVETVMSDFVQFRASVLGKNDSQLALLNEERDDDYEGTWAATAGDEGEGRKAKSSGNEHFMAAVSRGVPPLTPASTVYSSPGPPRPRMTFVPQHHQHYVAEAVRTQPVMAASGVYRAMPQFDPHGQPPPLPPQRSHSQSQSQSQSQGGGAWVDMDMLYGSSRS</sequence>
<dbReference type="OrthoDB" id="10042665at2759"/>